<keyword evidence="1" id="KW-0472">Membrane</keyword>
<dbReference type="Proteomes" id="UP000217790">
    <property type="component" value="Unassembled WGS sequence"/>
</dbReference>
<keyword evidence="1" id="KW-0812">Transmembrane</keyword>
<evidence type="ECO:0000256" key="2">
    <source>
        <dbReference type="SAM" id="SignalP"/>
    </source>
</evidence>
<keyword evidence="4" id="KW-1185">Reference proteome</keyword>
<feature type="transmembrane region" description="Helical" evidence="1">
    <location>
        <begin position="40"/>
        <end position="61"/>
    </location>
</feature>
<accession>A0A2H3DWI1</accession>
<keyword evidence="1" id="KW-1133">Transmembrane helix</keyword>
<evidence type="ECO:0000313" key="4">
    <source>
        <dbReference type="Proteomes" id="UP000217790"/>
    </source>
</evidence>
<sequence>MALLVFSVLFTTFVKAVNELGSRSILLAVVTVGIGEAWRIFIIPVAVVGGGVGHGLNVLVVMDPRHKHPNLVDNPTERIDALNVIQKRGEICP</sequence>
<name>A0A2H3DWI1_ARMGA</name>
<gene>
    <name evidence="3" type="ORF">ARMGADRAFT_510594</name>
</gene>
<feature type="signal peptide" evidence="2">
    <location>
        <begin position="1"/>
        <end position="16"/>
    </location>
</feature>
<dbReference type="InParanoid" id="A0A2H3DWI1"/>
<reference evidence="4" key="1">
    <citation type="journal article" date="2017" name="Nat. Ecol. Evol.">
        <title>Genome expansion and lineage-specific genetic innovations in the forest pathogenic fungi Armillaria.</title>
        <authorList>
            <person name="Sipos G."/>
            <person name="Prasanna A.N."/>
            <person name="Walter M.C."/>
            <person name="O'Connor E."/>
            <person name="Balint B."/>
            <person name="Krizsan K."/>
            <person name="Kiss B."/>
            <person name="Hess J."/>
            <person name="Varga T."/>
            <person name="Slot J."/>
            <person name="Riley R."/>
            <person name="Boka B."/>
            <person name="Rigling D."/>
            <person name="Barry K."/>
            <person name="Lee J."/>
            <person name="Mihaltcheva S."/>
            <person name="LaButti K."/>
            <person name="Lipzen A."/>
            <person name="Waldron R."/>
            <person name="Moloney N.M."/>
            <person name="Sperisen C."/>
            <person name="Kredics L."/>
            <person name="Vagvoelgyi C."/>
            <person name="Patrignani A."/>
            <person name="Fitzpatrick D."/>
            <person name="Nagy I."/>
            <person name="Doyle S."/>
            <person name="Anderson J.B."/>
            <person name="Grigoriev I.V."/>
            <person name="Gueldener U."/>
            <person name="Muensterkoetter M."/>
            <person name="Nagy L.G."/>
        </authorList>
    </citation>
    <scope>NUCLEOTIDE SEQUENCE [LARGE SCALE GENOMIC DNA]</scope>
    <source>
        <strain evidence="4">Ar21-2</strain>
    </source>
</reference>
<protein>
    <submittedName>
        <fullName evidence="3">Uncharacterized protein</fullName>
    </submittedName>
</protein>
<feature type="chain" id="PRO_5013843711" evidence="2">
    <location>
        <begin position="17"/>
        <end position="93"/>
    </location>
</feature>
<organism evidence="3 4">
    <name type="scientific">Armillaria gallica</name>
    <name type="common">Bulbous honey fungus</name>
    <name type="synonym">Armillaria bulbosa</name>
    <dbReference type="NCBI Taxonomy" id="47427"/>
    <lineage>
        <taxon>Eukaryota</taxon>
        <taxon>Fungi</taxon>
        <taxon>Dikarya</taxon>
        <taxon>Basidiomycota</taxon>
        <taxon>Agaricomycotina</taxon>
        <taxon>Agaricomycetes</taxon>
        <taxon>Agaricomycetidae</taxon>
        <taxon>Agaricales</taxon>
        <taxon>Marasmiineae</taxon>
        <taxon>Physalacriaceae</taxon>
        <taxon>Armillaria</taxon>
    </lineage>
</organism>
<evidence type="ECO:0000256" key="1">
    <source>
        <dbReference type="SAM" id="Phobius"/>
    </source>
</evidence>
<keyword evidence="2" id="KW-0732">Signal</keyword>
<evidence type="ECO:0000313" key="3">
    <source>
        <dbReference type="EMBL" id="PBK99589.1"/>
    </source>
</evidence>
<proteinExistence type="predicted"/>
<dbReference type="EMBL" id="KZ293647">
    <property type="protein sequence ID" value="PBK99589.1"/>
    <property type="molecule type" value="Genomic_DNA"/>
</dbReference>
<dbReference type="AlphaFoldDB" id="A0A2H3DWI1"/>